<dbReference type="Gene3D" id="3.20.20.80">
    <property type="entry name" value="Glycosidases"/>
    <property type="match status" value="2"/>
</dbReference>
<dbReference type="RefSeq" id="WP_235715622.1">
    <property type="nucleotide sequence ID" value="NZ_BAUU01000005.1"/>
</dbReference>
<evidence type="ECO:0000259" key="1">
    <source>
        <dbReference type="SMART" id="SM00642"/>
    </source>
</evidence>
<sequence>MRLKTYMTMLFLIFSLAFSPVLFYLPVSANDFSDNRNIEGDQHFSWDNATVYFAMTDRFYDGNPDNNQSYGRPQVDATGQNIGTFHGGDLQGLTDKLNEGYFFALGVNAIWITAPYEQIHGWVGGGSAGDFAHYAFHGYYALDYTMIDQNMGKIEEMREFVDTAHGQGIRVVLDVVMNHPGYNTLADMHQYGFGDPNVSDQWTPSSGQTWHDVHDYINYDHASAWTNWWGNWVRAGIEGYERCGNSEHTMCLAGLPDFRTDVRSDIGLPPLLVNKWNGEESGQYDEWILPSATQLRTDLGIAPADYISKWLAAWVEEFGIDGFRVDTAKHVELDRWQQLKDEANEALWNWREKNSDAPGAQ</sequence>
<dbReference type="PANTHER" id="PTHR10357:SF209">
    <property type="entry name" value="PERIPLASMIC ALPHA-AMYLASE"/>
    <property type="match status" value="1"/>
</dbReference>
<comment type="caution">
    <text evidence="2">The sequence shown here is derived from an EMBL/GenBank/DDBJ whole genome shotgun (WGS) entry which is preliminary data.</text>
</comment>
<dbReference type="EMBL" id="BAUU01000005">
    <property type="protein sequence ID" value="GAE29600.1"/>
    <property type="molecule type" value="Genomic_DNA"/>
</dbReference>
<dbReference type="Pfam" id="PF00128">
    <property type="entry name" value="Alpha-amylase"/>
    <property type="match status" value="1"/>
</dbReference>
<dbReference type="SMART" id="SM00642">
    <property type="entry name" value="Aamy"/>
    <property type="match status" value="1"/>
</dbReference>
<evidence type="ECO:0000313" key="2">
    <source>
        <dbReference type="EMBL" id="GAE29600.1"/>
    </source>
</evidence>
<dbReference type="Proteomes" id="UP000018895">
    <property type="component" value="Unassembled WGS sequence"/>
</dbReference>
<dbReference type="InterPro" id="IPR006047">
    <property type="entry name" value="GH13_cat_dom"/>
</dbReference>
<evidence type="ECO:0000313" key="3">
    <source>
        <dbReference type="Proteomes" id="UP000018895"/>
    </source>
</evidence>
<dbReference type="PANTHER" id="PTHR10357">
    <property type="entry name" value="ALPHA-AMYLASE FAMILY MEMBER"/>
    <property type="match status" value="1"/>
</dbReference>
<dbReference type="SUPFAM" id="SSF51445">
    <property type="entry name" value="(Trans)glycosidases"/>
    <property type="match status" value="1"/>
</dbReference>
<reference evidence="2" key="1">
    <citation type="journal article" date="2014" name="Genome Announc.">
        <title>Draft Genome Sequences of Three Alkaliphilic Bacillus Strains, Bacillus wakoensis JCM 9140T, Bacillus akibai JCM 9157T, and Bacillus hemicellulosilyticus JCM 9152T.</title>
        <authorList>
            <person name="Yuki M."/>
            <person name="Oshima K."/>
            <person name="Suda W."/>
            <person name="Oshida Y."/>
            <person name="Kitamura K."/>
            <person name="Iida T."/>
            <person name="Hattori M."/>
            <person name="Ohkuma M."/>
        </authorList>
    </citation>
    <scope>NUCLEOTIDE SEQUENCE [LARGE SCALE GENOMIC DNA]</scope>
    <source>
        <strain evidence="2">JCM 9152</strain>
    </source>
</reference>
<keyword evidence="3" id="KW-1185">Reference proteome</keyword>
<name>W4QC41_9BACI</name>
<gene>
    <name evidence="2" type="ORF">JCM9152_966</name>
</gene>
<protein>
    <submittedName>
        <fullName evidence="2">Periplasmic alpha-amylase</fullName>
    </submittedName>
</protein>
<dbReference type="InterPro" id="IPR017853">
    <property type="entry name" value="GH"/>
</dbReference>
<dbReference type="AlphaFoldDB" id="W4QC41"/>
<dbReference type="STRING" id="1236971.JCM9152_966"/>
<dbReference type="GO" id="GO:0005975">
    <property type="term" value="P:carbohydrate metabolic process"/>
    <property type="evidence" value="ECO:0007669"/>
    <property type="project" value="InterPro"/>
</dbReference>
<accession>W4QC41</accession>
<organism evidence="2 3">
    <name type="scientific">Halalkalibacter hemicellulosilyticusJCM 9152</name>
    <dbReference type="NCBI Taxonomy" id="1236971"/>
    <lineage>
        <taxon>Bacteria</taxon>
        <taxon>Bacillati</taxon>
        <taxon>Bacillota</taxon>
        <taxon>Bacilli</taxon>
        <taxon>Bacillales</taxon>
        <taxon>Bacillaceae</taxon>
        <taxon>Halalkalibacter</taxon>
    </lineage>
</organism>
<proteinExistence type="predicted"/>
<feature type="domain" description="Glycosyl hydrolase family 13 catalytic" evidence="1">
    <location>
        <begin position="53"/>
        <end position="361"/>
    </location>
</feature>